<feature type="domain" description="VLRF1" evidence="14">
    <location>
        <begin position="215"/>
        <end position="358"/>
    </location>
</feature>
<proteinExistence type="inferred from homology"/>
<evidence type="ECO:0000256" key="8">
    <source>
        <dbReference type="ARBA" id="ARBA00023043"/>
    </source>
</evidence>
<evidence type="ECO:0000256" key="7">
    <source>
        <dbReference type="ARBA" id="ARBA00022801"/>
    </source>
</evidence>
<evidence type="ECO:0000313" key="15">
    <source>
        <dbReference type="EMBL" id="KAJ8867608.1"/>
    </source>
</evidence>
<dbReference type="Pfam" id="PF13857">
    <property type="entry name" value="Ank_5"/>
    <property type="match status" value="1"/>
</dbReference>
<dbReference type="PROSITE" id="PS00028">
    <property type="entry name" value="ZINC_FINGER_C2H2_1"/>
    <property type="match status" value="1"/>
</dbReference>
<evidence type="ECO:0000256" key="4">
    <source>
        <dbReference type="ARBA" id="ARBA00022722"/>
    </source>
</evidence>
<evidence type="ECO:0000256" key="9">
    <source>
        <dbReference type="ARBA" id="ARBA00023054"/>
    </source>
</evidence>
<keyword evidence="9" id="KW-0175">Coiled coil</keyword>
<feature type="repeat" description="ANK" evidence="10">
    <location>
        <begin position="600"/>
        <end position="632"/>
    </location>
</feature>
<feature type="region of interest" description="Disordered" evidence="12">
    <location>
        <begin position="416"/>
        <end position="454"/>
    </location>
</feature>
<comment type="subcellular location">
    <subcellularLocation>
        <location evidence="1">Cytoplasm</location>
    </subcellularLocation>
</comment>
<dbReference type="Pfam" id="PF18826">
    <property type="entry name" value="bVLRF1"/>
    <property type="match status" value="1"/>
</dbReference>
<feature type="compositionally biased region" description="Basic residues" evidence="12">
    <location>
        <begin position="506"/>
        <end position="521"/>
    </location>
</feature>
<keyword evidence="3 11" id="KW-0963">Cytoplasm</keyword>
<comment type="caution">
    <text evidence="15">The sequence shown here is derived from an EMBL/GenBank/DDBJ whole genome shotgun (WGS) entry which is preliminary data.</text>
</comment>
<dbReference type="InterPro" id="IPR002110">
    <property type="entry name" value="Ankyrin_rpt"/>
</dbReference>
<feature type="active site" evidence="11">
    <location>
        <position position="258"/>
    </location>
</feature>
<dbReference type="Gene3D" id="1.25.40.20">
    <property type="entry name" value="Ankyrin repeat-containing domain"/>
    <property type="match status" value="1"/>
</dbReference>
<keyword evidence="13" id="KW-1133">Transmembrane helix</keyword>
<dbReference type="PROSITE" id="PS50088">
    <property type="entry name" value="ANK_REPEAT"/>
    <property type="match status" value="1"/>
</dbReference>
<feature type="compositionally biased region" description="Polar residues" evidence="12">
    <location>
        <begin position="251"/>
        <end position="260"/>
    </location>
</feature>
<evidence type="ECO:0000313" key="16">
    <source>
        <dbReference type="Proteomes" id="UP001159363"/>
    </source>
</evidence>
<keyword evidence="6 11" id="KW-0255">Endonuclease</keyword>
<gene>
    <name evidence="15" type="ORF">PR048_031410</name>
</gene>
<keyword evidence="4 11" id="KW-0540">Nuclease</keyword>
<keyword evidence="13" id="KW-0472">Membrane</keyword>
<organism evidence="15 16">
    <name type="scientific">Dryococelus australis</name>
    <dbReference type="NCBI Taxonomy" id="614101"/>
    <lineage>
        <taxon>Eukaryota</taxon>
        <taxon>Metazoa</taxon>
        <taxon>Ecdysozoa</taxon>
        <taxon>Arthropoda</taxon>
        <taxon>Hexapoda</taxon>
        <taxon>Insecta</taxon>
        <taxon>Pterygota</taxon>
        <taxon>Neoptera</taxon>
        <taxon>Polyneoptera</taxon>
        <taxon>Phasmatodea</taxon>
        <taxon>Verophasmatodea</taxon>
        <taxon>Anareolatae</taxon>
        <taxon>Phasmatidae</taxon>
        <taxon>Eurycanthinae</taxon>
        <taxon>Dryococelus</taxon>
    </lineage>
</organism>
<keyword evidence="7 11" id="KW-0378">Hydrolase</keyword>
<feature type="region of interest" description="Disordered" evidence="12">
    <location>
        <begin position="251"/>
        <end position="274"/>
    </location>
</feature>
<dbReference type="PROSITE" id="PS52044">
    <property type="entry name" value="VLRF1"/>
    <property type="match status" value="1"/>
</dbReference>
<protein>
    <recommendedName>
        <fullName evidence="14">VLRF1 domain-containing protein</fullName>
    </recommendedName>
</protein>
<feature type="compositionally biased region" description="Low complexity" evidence="12">
    <location>
        <begin position="122"/>
        <end position="135"/>
    </location>
</feature>
<feature type="region of interest" description="Disordered" evidence="12">
    <location>
        <begin position="104"/>
        <end position="175"/>
    </location>
</feature>
<feature type="region of interest" description="Disordered" evidence="12">
    <location>
        <begin position="506"/>
        <end position="535"/>
    </location>
</feature>
<dbReference type="SUPFAM" id="SSF48403">
    <property type="entry name" value="Ankyrin repeat"/>
    <property type="match status" value="1"/>
</dbReference>
<feature type="transmembrane region" description="Helical" evidence="13">
    <location>
        <begin position="218"/>
        <end position="240"/>
    </location>
</feature>
<comment type="similarity">
    <text evidence="2 11">Belongs to the ANKZF1/VMS1 family.</text>
</comment>
<comment type="domain">
    <text evidence="11">The VLRF1 domain mediates binding to the 60S ribosomal subunit.</text>
</comment>
<evidence type="ECO:0000256" key="3">
    <source>
        <dbReference type="ARBA" id="ARBA00022490"/>
    </source>
</evidence>
<keyword evidence="13" id="KW-0812">Transmembrane</keyword>
<accession>A0ABQ9G568</accession>
<dbReference type="EMBL" id="JARBHB010000015">
    <property type="protein sequence ID" value="KAJ8867608.1"/>
    <property type="molecule type" value="Genomic_DNA"/>
</dbReference>
<sequence length="673" mass="75349">MDYKTYKIYDGENFEDLTRGIKVAKCMKSPESNISEEDTTKILAKLEDLSVSEKLFCSFCNASFEDQSQQRPHYKLDWHRYNLKQNLLGRKHVTEENFMQLADDVSSISGSESDTETEGEMADSSSSLGQSASASRQLKKKGKKIDSSSSSSDEENEKSSVIKQHTYSHPSRHPKVFFENEDGKIFSLYRCLLHGKKNFQDKDEALVSLALQRSKNSIWLIIMLGGGHFAAAVFQGSLVLTHKTFHSYTVRASQGGSQSSRDARSRGTHPKSAGASLRRYNEMALAQHVQDMMELWSPHIGQCELIFHRAVGHNRNVLFGGRNPLLNKADPRLRTIPFPTRRATFSEVKRIHDVLSTLEVYGYAVYFPVAFPQSPRRKPSKTLSATDAGTETESTYKGAEMLNGSNPVEGCQTAADVKPVEKDQGKGEKKSSPRNRQIDRAKPRKSPHRPLPGIVMRLAVSSSESDIMDGDMIVDNNFLVHCDAEISFGDCLQEFEDTVPQAVKDRRRNIKKYGKKKKKPNSKNSDKEAEPSDVSRVKKALSTACTLGDVDLLTSTLLSLQQGANVGSDVQFVPEPLERVAPPMTSEEVLKYLNTPIADSGNTVLHIAAHCGHCNMVRKLLELGSDPGNRNLKNQPPYVIAVNKETRNVFRRFMGEFPEKYDYKKVRIIFVSV</sequence>
<evidence type="ECO:0000256" key="13">
    <source>
        <dbReference type="SAM" id="Phobius"/>
    </source>
</evidence>
<evidence type="ECO:0000256" key="6">
    <source>
        <dbReference type="ARBA" id="ARBA00022759"/>
    </source>
</evidence>
<feature type="region of interest" description="Disordered" evidence="12">
    <location>
        <begin position="375"/>
        <end position="394"/>
    </location>
</feature>
<evidence type="ECO:0000256" key="11">
    <source>
        <dbReference type="PROSITE-ProRule" id="PRU01389"/>
    </source>
</evidence>
<feature type="compositionally biased region" description="Basic and acidic residues" evidence="12">
    <location>
        <begin position="418"/>
        <end position="441"/>
    </location>
</feature>
<dbReference type="InterPro" id="IPR041175">
    <property type="entry name" value="VLRF1/Vms1"/>
</dbReference>
<keyword evidence="16" id="KW-1185">Reference proteome</keyword>
<reference evidence="15 16" key="1">
    <citation type="submission" date="2023-02" db="EMBL/GenBank/DDBJ databases">
        <title>LHISI_Scaffold_Assembly.</title>
        <authorList>
            <person name="Stuart O.P."/>
            <person name="Cleave R."/>
            <person name="Magrath M.J.L."/>
            <person name="Mikheyev A.S."/>
        </authorList>
    </citation>
    <scope>NUCLEOTIDE SEQUENCE [LARGE SCALE GENOMIC DNA]</scope>
    <source>
        <strain evidence="15">Daus_M_001</strain>
        <tissue evidence="15">Leg muscle</tissue>
    </source>
</reference>
<keyword evidence="8 10" id="KW-0040">ANK repeat</keyword>
<keyword evidence="5" id="KW-0677">Repeat</keyword>
<dbReference type="PANTHER" id="PTHR16036">
    <property type="entry name" value="ANKYRIN REPEAT AND ZINC FINGER DOMAIN-CONTAINING PROTEIN 1"/>
    <property type="match status" value="1"/>
</dbReference>
<feature type="compositionally biased region" description="Basic and acidic residues" evidence="12">
    <location>
        <begin position="524"/>
        <end position="535"/>
    </location>
</feature>
<dbReference type="InterPro" id="IPR036770">
    <property type="entry name" value="Ankyrin_rpt-contain_sf"/>
</dbReference>
<evidence type="ECO:0000256" key="12">
    <source>
        <dbReference type="SAM" id="MobiDB-lite"/>
    </source>
</evidence>
<feature type="compositionally biased region" description="Polar residues" evidence="12">
    <location>
        <begin position="381"/>
        <end position="394"/>
    </location>
</feature>
<evidence type="ECO:0000256" key="1">
    <source>
        <dbReference type="ARBA" id="ARBA00004496"/>
    </source>
</evidence>
<dbReference type="SMART" id="SM00248">
    <property type="entry name" value="ANK"/>
    <property type="match status" value="1"/>
</dbReference>
<evidence type="ECO:0000259" key="14">
    <source>
        <dbReference type="PROSITE" id="PS52044"/>
    </source>
</evidence>
<evidence type="ECO:0000256" key="10">
    <source>
        <dbReference type="PROSITE-ProRule" id="PRU00023"/>
    </source>
</evidence>
<name>A0ABQ9G568_9NEOP</name>
<evidence type="ECO:0000256" key="2">
    <source>
        <dbReference type="ARBA" id="ARBA00009262"/>
    </source>
</evidence>
<dbReference type="InterPro" id="IPR013087">
    <property type="entry name" value="Znf_C2H2_type"/>
</dbReference>
<dbReference type="PANTHER" id="PTHR16036:SF2">
    <property type="entry name" value="TRNA ENDONUCLEASE ANKZF1"/>
    <property type="match status" value="1"/>
</dbReference>
<evidence type="ECO:0000256" key="5">
    <source>
        <dbReference type="ARBA" id="ARBA00022737"/>
    </source>
</evidence>
<dbReference type="Proteomes" id="UP001159363">
    <property type="component" value="Chromosome 14"/>
</dbReference>
<dbReference type="PROSITE" id="PS50297">
    <property type="entry name" value="ANK_REP_REGION"/>
    <property type="match status" value="1"/>
</dbReference>
<dbReference type="InterPro" id="IPR047139">
    <property type="entry name" value="ANKZ1/VMS1"/>
</dbReference>